<keyword evidence="2" id="KW-0732">Signal</keyword>
<evidence type="ECO:0000256" key="2">
    <source>
        <dbReference type="ARBA" id="ARBA00022729"/>
    </source>
</evidence>
<evidence type="ECO:0000256" key="1">
    <source>
        <dbReference type="ARBA" id="ARBA00005791"/>
    </source>
</evidence>
<dbReference type="OrthoDB" id="117402at2"/>
<dbReference type="InterPro" id="IPR013766">
    <property type="entry name" value="Thioredoxin_domain"/>
</dbReference>
<dbReference type="AlphaFoldDB" id="A0A2T0ZZW3"/>
<organism evidence="7 8">
    <name type="scientific">Antricoccus suffuscus</name>
    <dbReference type="NCBI Taxonomy" id="1629062"/>
    <lineage>
        <taxon>Bacteria</taxon>
        <taxon>Bacillati</taxon>
        <taxon>Actinomycetota</taxon>
        <taxon>Actinomycetes</taxon>
        <taxon>Geodermatophilales</taxon>
        <taxon>Antricoccaceae</taxon>
        <taxon>Antricoccus</taxon>
    </lineage>
</organism>
<evidence type="ECO:0000256" key="3">
    <source>
        <dbReference type="ARBA" id="ARBA00023002"/>
    </source>
</evidence>
<dbReference type="SUPFAM" id="SSF52833">
    <property type="entry name" value="Thioredoxin-like"/>
    <property type="match status" value="1"/>
</dbReference>
<dbReference type="EMBL" id="PVUE01000007">
    <property type="protein sequence ID" value="PRZ41895.1"/>
    <property type="molecule type" value="Genomic_DNA"/>
</dbReference>
<feature type="domain" description="Thioredoxin" evidence="6">
    <location>
        <begin position="1"/>
        <end position="170"/>
    </location>
</feature>
<evidence type="ECO:0000259" key="6">
    <source>
        <dbReference type="PROSITE" id="PS51352"/>
    </source>
</evidence>
<dbReference type="PANTHER" id="PTHR13887:SF14">
    <property type="entry name" value="DISULFIDE BOND FORMATION PROTEIN D"/>
    <property type="match status" value="1"/>
</dbReference>
<keyword evidence="4" id="KW-1015">Disulfide bond</keyword>
<dbReference type="RefSeq" id="WP_106348862.1">
    <property type="nucleotide sequence ID" value="NZ_PVUE01000007.1"/>
</dbReference>
<gene>
    <name evidence="7" type="ORF">CLV47_10721</name>
</gene>
<keyword evidence="3" id="KW-0560">Oxidoreductase</keyword>
<dbReference type="InterPro" id="IPR036249">
    <property type="entry name" value="Thioredoxin-like_sf"/>
</dbReference>
<keyword evidence="5" id="KW-0676">Redox-active center</keyword>
<dbReference type="GO" id="GO:0016491">
    <property type="term" value="F:oxidoreductase activity"/>
    <property type="evidence" value="ECO:0007669"/>
    <property type="project" value="UniProtKB-KW"/>
</dbReference>
<dbReference type="Proteomes" id="UP000237752">
    <property type="component" value="Unassembled WGS sequence"/>
</dbReference>
<dbReference type="PROSITE" id="PS51352">
    <property type="entry name" value="THIOREDOXIN_2"/>
    <property type="match status" value="1"/>
</dbReference>
<dbReference type="Gene3D" id="3.40.30.10">
    <property type="entry name" value="Glutaredoxin"/>
    <property type="match status" value="1"/>
</dbReference>
<keyword evidence="8" id="KW-1185">Reference proteome</keyword>
<dbReference type="Pfam" id="PF13462">
    <property type="entry name" value="Thioredoxin_4"/>
    <property type="match status" value="1"/>
</dbReference>
<comment type="caution">
    <text evidence="7">The sequence shown here is derived from an EMBL/GenBank/DDBJ whole genome shotgun (WGS) entry which is preliminary data.</text>
</comment>
<name>A0A2T0ZZW3_9ACTN</name>
<protein>
    <submittedName>
        <fullName evidence="7">Thioredoxin-like protein</fullName>
    </submittedName>
</protein>
<dbReference type="InterPro" id="IPR012336">
    <property type="entry name" value="Thioredoxin-like_fold"/>
</dbReference>
<comment type="similarity">
    <text evidence="1">Belongs to the thioredoxin family. DsbA subfamily.</text>
</comment>
<dbReference type="PANTHER" id="PTHR13887">
    <property type="entry name" value="GLUTATHIONE S-TRANSFERASE KAPPA"/>
    <property type="match status" value="1"/>
</dbReference>
<sequence length="180" mass="19822">MEDEEFAVRHVYGALDAPVTVVEFADFECPYCAAAAPVLRALVDTSENQVRLAFRHFPLFQPHPYALTAALASEAASEQGAFWPMHGLLFKHQDRLADRDLVRYAAELDLDTSSLVGAPAQRFGAAIERDYREAANLGVHGTPTVFLGQDPYTGRIELGALRAEIGRLGRRRGVEPRSRG</sequence>
<evidence type="ECO:0000313" key="8">
    <source>
        <dbReference type="Proteomes" id="UP000237752"/>
    </source>
</evidence>
<evidence type="ECO:0000256" key="5">
    <source>
        <dbReference type="ARBA" id="ARBA00023284"/>
    </source>
</evidence>
<evidence type="ECO:0000313" key="7">
    <source>
        <dbReference type="EMBL" id="PRZ41895.1"/>
    </source>
</evidence>
<evidence type="ECO:0000256" key="4">
    <source>
        <dbReference type="ARBA" id="ARBA00023157"/>
    </source>
</evidence>
<accession>A0A2T0ZZW3</accession>
<reference evidence="7 8" key="1">
    <citation type="submission" date="2018-03" db="EMBL/GenBank/DDBJ databases">
        <title>Genomic Encyclopedia of Archaeal and Bacterial Type Strains, Phase II (KMG-II): from individual species to whole genera.</title>
        <authorList>
            <person name="Goeker M."/>
        </authorList>
    </citation>
    <scope>NUCLEOTIDE SEQUENCE [LARGE SCALE GENOMIC DNA]</scope>
    <source>
        <strain evidence="7 8">DSM 100065</strain>
    </source>
</reference>
<proteinExistence type="inferred from homology"/>